<protein>
    <submittedName>
        <fullName evidence="2">Uncharacterized protein</fullName>
    </submittedName>
</protein>
<organism evidence="2 3">
    <name type="scientific">Armillaria tabescens</name>
    <name type="common">Ringless honey mushroom</name>
    <name type="synonym">Agaricus tabescens</name>
    <dbReference type="NCBI Taxonomy" id="1929756"/>
    <lineage>
        <taxon>Eukaryota</taxon>
        <taxon>Fungi</taxon>
        <taxon>Dikarya</taxon>
        <taxon>Basidiomycota</taxon>
        <taxon>Agaricomycotina</taxon>
        <taxon>Agaricomycetes</taxon>
        <taxon>Agaricomycetidae</taxon>
        <taxon>Agaricales</taxon>
        <taxon>Marasmiineae</taxon>
        <taxon>Physalacriaceae</taxon>
        <taxon>Desarmillaria</taxon>
    </lineage>
</organism>
<dbReference type="GeneID" id="85366160"/>
<dbReference type="AlphaFoldDB" id="A0AA39K6H3"/>
<keyword evidence="3" id="KW-1185">Reference proteome</keyword>
<evidence type="ECO:0000313" key="3">
    <source>
        <dbReference type="Proteomes" id="UP001175211"/>
    </source>
</evidence>
<accession>A0AA39K6H3</accession>
<proteinExistence type="predicted"/>
<feature type="region of interest" description="Disordered" evidence="1">
    <location>
        <begin position="450"/>
        <end position="471"/>
    </location>
</feature>
<name>A0AA39K6H3_ARMTA</name>
<reference evidence="2" key="1">
    <citation type="submission" date="2023-06" db="EMBL/GenBank/DDBJ databases">
        <authorList>
            <consortium name="Lawrence Berkeley National Laboratory"/>
            <person name="Ahrendt S."/>
            <person name="Sahu N."/>
            <person name="Indic B."/>
            <person name="Wong-Bajracharya J."/>
            <person name="Merenyi Z."/>
            <person name="Ke H.-M."/>
            <person name="Monk M."/>
            <person name="Kocsube S."/>
            <person name="Drula E."/>
            <person name="Lipzen A."/>
            <person name="Balint B."/>
            <person name="Henrissat B."/>
            <person name="Andreopoulos B."/>
            <person name="Martin F.M."/>
            <person name="Harder C.B."/>
            <person name="Rigling D."/>
            <person name="Ford K.L."/>
            <person name="Foster G.D."/>
            <person name="Pangilinan J."/>
            <person name="Papanicolaou A."/>
            <person name="Barry K."/>
            <person name="LaButti K."/>
            <person name="Viragh M."/>
            <person name="Koriabine M."/>
            <person name="Yan M."/>
            <person name="Riley R."/>
            <person name="Champramary S."/>
            <person name="Plett K.L."/>
            <person name="Tsai I.J."/>
            <person name="Slot J."/>
            <person name="Sipos G."/>
            <person name="Plett J."/>
            <person name="Nagy L.G."/>
            <person name="Grigoriev I.V."/>
        </authorList>
    </citation>
    <scope>NUCLEOTIDE SEQUENCE</scope>
    <source>
        <strain evidence="2">CCBAS 213</strain>
    </source>
</reference>
<comment type="caution">
    <text evidence="2">The sequence shown here is derived from an EMBL/GenBank/DDBJ whole genome shotgun (WGS) entry which is preliminary data.</text>
</comment>
<gene>
    <name evidence="2" type="ORF">EV420DRAFT_566996</name>
</gene>
<evidence type="ECO:0000256" key="1">
    <source>
        <dbReference type="SAM" id="MobiDB-lite"/>
    </source>
</evidence>
<dbReference type="Proteomes" id="UP001175211">
    <property type="component" value="Unassembled WGS sequence"/>
</dbReference>
<sequence>MRSVTWCSTQRPSDRKSFGAGPPITLAALCATVIGENMEYRDGQDAEEELNTEEDTVELLYEAVPPLYRRWTLLSHAVNLIIRVCPPHATLHRILLDITLEQGLPHESETLLRALLDLVLSSSQICHPSHSDFFTELRGRWRASVGHTEKTFLQIMGDSLLTICTANIWLSKPVDRFLHSAPVDFFVRAACILIEFLISCDEQSSIDLSRKLIRWMYHFFLPLDEWHHDAILDLIVFCDGLDTDRSQSRWIQEFRCAVACVGTQLLPKYKNNHPYLLLAYLRKVVPLPSTYGVLVEHMFVSSASFRHTKARLQECSIALRAHNLHQLHASMLSCILCHVDHLLGSLYIEKSEAMAYQQELIELVDDAEKRCFGAEDNGDGQFVWEPIVGSWIRSSCDLPPPRKRLKRVHTSIPEESGSTHICDEWGPADRTLAFASLLRNALSSRTILHRRTSPEKTRFSPPLSSPAGQCPSSDDALNLFVYPTSPI</sequence>
<evidence type="ECO:0000313" key="2">
    <source>
        <dbReference type="EMBL" id="KAK0455395.1"/>
    </source>
</evidence>
<dbReference type="RefSeq" id="XP_060328905.1">
    <property type="nucleotide sequence ID" value="XM_060482612.1"/>
</dbReference>
<dbReference type="EMBL" id="JAUEPS010000025">
    <property type="protein sequence ID" value="KAK0455395.1"/>
    <property type="molecule type" value="Genomic_DNA"/>
</dbReference>